<evidence type="ECO:0000256" key="1">
    <source>
        <dbReference type="ARBA" id="ARBA00007409"/>
    </source>
</evidence>
<comment type="similarity">
    <text evidence="1">Belongs to the GST superfamily.</text>
</comment>
<dbReference type="EMBL" id="JAQQWK010000009">
    <property type="protein sequence ID" value="KAK8034177.1"/>
    <property type="molecule type" value="Genomic_DNA"/>
</dbReference>
<dbReference type="InterPro" id="IPR036249">
    <property type="entry name" value="Thioredoxin-like_sf"/>
</dbReference>
<accession>A0ABR1SJ39</accession>
<keyword evidence="3" id="KW-1133">Transmembrane helix</keyword>
<comment type="caution">
    <text evidence="6">The sequence shown here is derived from an EMBL/GenBank/DDBJ whole genome shotgun (WGS) entry which is preliminary data.</text>
</comment>
<name>A0ABR1SJ39_9PEZI</name>
<dbReference type="SUPFAM" id="SSF47616">
    <property type="entry name" value="GST C-terminal domain-like"/>
    <property type="match status" value="1"/>
</dbReference>
<feature type="transmembrane region" description="Helical" evidence="3">
    <location>
        <begin position="132"/>
        <end position="153"/>
    </location>
</feature>
<dbReference type="PROSITE" id="PS50405">
    <property type="entry name" value="GST_CTER"/>
    <property type="match status" value="1"/>
</dbReference>
<dbReference type="Gene3D" id="3.40.30.10">
    <property type="entry name" value="Glutaredoxin"/>
    <property type="match status" value="1"/>
</dbReference>
<protein>
    <submittedName>
        <fullName evidence="6">Glutathione S-transferase</fullName>
    </submittedName>
</protein>
<dbReference type="PROSITE" id="PS50404">
    <property type="entry name" value="GST_NTER"/>
    <property type="match status" value="1"/>
</dbReference>
<keyword evidence="3" id="KW-0812">Transmembrane</keyword>
<dbReference type="Proteomes" id="UP001444661">
    <property type="component" value="Unassembled WGS sequence"/>
</dbReference>
<evidence type="ECO:0000313" key="7">
    <source>
        <dbReference type="Proteomes" id="UP001444661"/>
    </source>
</evidence>
<evidence type="ECO:0000259" key="5">
    <source>
        <dbReference type="PROSITE" id="PS50405"/>
    </source>
</evidence>
<evidence type="ECO:0000313" key="6">
    <source>
        <dbReference type="EMBL" id="KAK8034177.1"/>
    </source>
</evidence>
<evidence type="ECO:0000256" key="3">
    <source>
        <dbReference type="SAM" id="Phobius"/>
    </source>
</evidence>
<dbReference type="Gene3D" id="1.20.1050.10">
    <property type="match status" value="1"/>
</dbReference>
<evidence type="ECO:0000256" key="2">
    <source>
        <dbReference type="SAM" id="MobiDB-lite"/>
    </source>
</evidence>
<dbReference type="InterPro" id="IPR036282">
    <property type="entry name" value="Glutathione-S-Trfase_C_sf"/>
</dbReference>
<dbReference type="SUPFAM" id="SSF52833">
    <property type="entry name" value="Thioredoxin-like"/>
    <property type="match status" value="1"/>
</dbReference>
<proteinExistence type="inferred from homology"/>
<dbReference type="CDD" id="cd03046">
    <property type="entry name" value="GST_N_GTT1_like"/>
    <property type="match status" value="1"/>
</dbReference>
<dbReference type="InterPro" id="IPR010987">
    <property type="entry name" value="Glutathione-S-Trfase_C-like"/>
</dbReference>
<gene>
    <name evidence="6" type="ORF">PG993_009172</name>
</gene>
<feature type="region of interest" description="Disordered" evidence="2">
    <location>
        <begin position="91"/>
        <end position="115"/>
    </location>
</feature>
<dbReference type="InterPro" id="IPR004045">
    <property type="entry name" value="Glutathione_S-Trfase_N"/>
</dbReference>
<evidence type="ECO:0000259" key="4">
    <source>
        <dbReference type="PROSITE" id="PS50404"/>
    </source>
</evidence>
<reference evidence="6 7" key="1">
    <citation type="submission" date="2023-01" db="EMBL/GenBank/DDBJ databases">
        <title>Analysis of 21 Apiospora genomes using comparative genomics revels a genus with tremendous synthesis potential of carbohydrate active enzymes and secondary metabolites.</title>
        <authorList>
            <person name="Sorensen T."/>
        </authorList>
    </citation>
    <scope>NUCLEOTIDE SEQUENCE [LARGE SCALE GENOMIC DNA]</scope>
    <source>
        <strain evidence="6 7">CBS 33761</strain>
    </source>
</reference>
<dbReference type="Pfam" id="PF13409">
    <property type="entry name" value="GST_N_2"/>
    <property type="match status" value="1"/>
</dbReference>
<feature type="domain" description="GST C-terminal" evidence="5">
    <location>
        <begin position="111"/>
        <end position="263"/>
    </location>
</feature>
<dbReference type="PANTHER" id="PTHR44051:SF9">
    <property type="entry name" value="GLUTATHIONE S-TRANSFERASE 1"/>
    <property type="match status" value="1"/>
</dbReference>
<keyword evidence="7" id="KW-1185">Reference proteome</keyword>
<dbReference type="PANTHER" id="PTHR44051">
    <property type="entry name" value="GLUTATHIONE S-TRANSFERASE-RELATED"/>
    <property type="match status" value="1"/>
</dbReference>
<organism evidence="6 7">
    <name type="scientific">Apiospora rasikravindrae</name>
    <dbReference type="NCBI Taxonomy" id="990691"/>
    <lineage>
        <taxon>Eukaryota</taxon>
        <taxon>Fungi</taxon>
        <taxon>Dikarya</taxon>
        <taxon>Ascomycota</taxon>
        <taxon>Pezizomycotina</taxon>
        <taxon>Sordariomycetes</taxon>
        <taxon>Xylariomycetidae</taxon>
        <taxon>Amphisphaeriales</taxon>
        <taxon>Apiosporaceae</taxon>
        <taxon>Apiospora</taxon>
    </lineage>
</organism>
<keyword evidence="3" id="KW-0472">Membrane</keyword>
<sequence length="269" mass="30192">MSDRKPTLHHLNDSQSQSILWLLEELGIDYDLVPYRRKKGRSPPELKEVHPRGKSPVLVTRSGRVLTERSAIALYLIRTYDAPGRFQVASPVLPSSSSSDDAASENSHGGDNDDLVREEELVSLGTASMNPAIMFAFILGMLVKHAPFFLWPVMAGFNLMLRKAFLDGELDNGFAELERALLKPKTTGAIAPGSTARQHAREYLMGGPEPTRADFVVEWFVEWAAAGRLVDMEKYPAVERWYERCRQRPAYRRALDKGNGYDLVNGTSW</sequence>
<feature type="domain" description="GST N-terminal" evidence="4">
    <location>
        <begin position="4"/>
        <end position="84"/>
    </location>
</feature>